<evidence type="ECO:0000256" key="1">
    <source>
        <dbReference type="SAM" id="Coils"/>
    </source>
</evidence>
<protein>
    <recommendedName>
        <fullName evidence="2">DUF6788 domain-containing protein</fullName>
    </recommendedName>
</protein>
<organism evidence="3 4">
    <name type="scientific">Haladaptatus pallidirubidus</name>
    <dbReference type="NCBI Taxonomy" id="1008152"/>
    <lineage>
        <taxon>Archaea</taxon>
        <taxon>Methanobacteriati</taxon>
        <taxon>Methanobacteriota</taxon>
        <taxon>Stenosarchaea group</taxon>
        <taxon>Halobacteria</taxon>
        <taxon>Halobacteriales</taxon>
        <taxon>Haladaptataceae</taxon>
        <taxon>Haladaptatus</taxon>
    </lineage>
</organism>
<dbReference type="EMBL" id="BAABKX010000013">
    <property type="protein sequence ID" value="GAA5054150.1"/>
    <property type="molecule type" value="Genomic_DNA"/>
</dbReference>
<keyword evidence="4" id="KW-1185">Reference proteome</keyword>
<reference evidence="3 4" key="1">
    <citation type="journal article" date="2019" name="Int. J. Syst. Evol. Microbiol.">
        <title>The Global Catalogue of Microorganisms (GCM) 10K type strain sequencing project: providing services to taxonomists for standard genome sequencing and annotation.</title>
        <authorList>
            <consortium name="The Broad Institute Genomics Platform"/>
            <consortium name="The Broad Institute Genome Sequencing Center for Infectious Disease"/>
            <person name="Wu L."/>
            <person name="Ma J."/>
        </authorList>
    </citation>
    <scope>NUCLEOTIDE SEQUENCE [LARGE SCALE GENOMIC DNA]</scope>
    <source>
        <strain evidence="3 4">JCM 17504</strain>
    </source>
</reference>
<feature type="coiled-coil region" evidence="1">
    <location>
        <begin position="32"/>
        <end position="66"/>
    </location>
</feature>
<evidence type="ECO:0000313" key="4">
    <source>
        <dbReference type="Proteomes" id="UP001501729"/>
    </source>
</evidence>
<comment type="caution">
    <text evidence="3">The sequence shown here is derived from an EMBL/GenBank/DDBJ whole genome shotgun (WGS) entry which is preliminary data.</text>
</comment>
<evidence type="ECO:0000259" key="2">
    <source>
        <dbReference type="Pfam" id="PF20586"/>
    </source>
</evidence>
<keyword evidence="1" id="KW-0175">Coiled coil</keyword>
<dbReference type="Proteomes" id="UP001501729">
    <property type="component" value="Unassembled WGS sequence"/>
</dbReference>
<proteinExistence type="predicted"/>
<dbReference type="Pfam" id="PF20586">
    <property type="entry name" value="DUF6788"/>
    <property type="match status" value="1"/>
</dbReference>
<dbReference type="InterPro" id="IPR046738">
    <property type="entry name" value="DUF6788"/>
</dbReference>
<gene>
    <name evidence="3" type="ORF">GCM10025751_32330</name>
</gene>
<dbReference type="AlphaFoldDB" id="A0AAV3UJU3"/>
<name>A0AAV3UJU3_9EURY</name>
<sequence>MSEPTKPQPSDLLPKYLVEGLQKQDSETLQAIAHYAQELRVYRAARAEAERTAAANTHQIEQATAEELAAKAHAKGIPEDIADWSTIFEKGVPAKASIVRKTINDNEYYYFQWREGDRIRSEYLAPVSPK</sequence>
<evidence type="ECO:0000313" key="3">
    <source>
        <dbReference type="EMBL" id="GAA5054150.1"/>
    </source>
</evidence>
<feature type="domain" description="DUF6788" evidence="2">
    <location>
        <begin position="79"/>
        <end position="128"/>
    </location>
</feature>
<accession>A0AAV3UJU3</accession>